<protein>
    <submittedName>
        <fullName evidence="1">Uncharacterized protein</fullName>
    </submittedName>
</protein>
<dbReference type="AlphaFoldDB" id="A0AAD7VWG6"/>
<reference evidence="1" key="1">
    <citation type="submission" date="2023-03" db="EMBL/GenBank/DDBJ databases">
        <title>Near-Complete genome sequence of Lipomyces tetrasporous NRRL Y-64009, an oleaginous yeast capable of growing on lignocellulosic hydrolysates.</title>
        <authorList>
            <consortium name="Lawrence Berkeley National Laboratory"/>
            <person name="Jagtap S.S."/>
            <person name="Liu J.-J."/>
            <person name="Walukiewicz H.E."/>
            <person name="Pangilinan J."/>
            <person name="Lipzen A."/>
            <person name="Ahrendt S."/>
            <person name="Koriabine M."/>
            <person name="Cobaugh K."/>
            <person name="Salamov A."/>
            <person name="Yoshinaga Y."/>
            <person name="Ng V."/>
            <person name="Daum C."/>
            <person name="Grigoriev I.V."/>
            <person name="Slininger P.J."/>
            <person name="Dien B.S."/>
            <person name="Jin Y.-S."/>
            <person name="Rao C.V."/>
        </authorList>
    </citation>
    <scope>NUCLEOTIDE SEQUENCE</scope>
    <source>
        <strain evidence="1">NRRL Y-64009</strain>
    </source>
</reference>
<gene>
    <name evidence="1" type="ORF">POJ06DRAFT_234478</name>
</gene>
<dbReference type="RefSeq" id="XP_056046915.1">
    <property type="nucleotide sequence ID" value="XM_056185790.1"/>
</dbReference>
<evidence type="ECO:0000313" key="2">
    <source>
        <dbReference type="Proteomes" id="UP001217417"/>
    </source>
</evidence>
<organism evidence="1 2">
    <name type="scientific">Lipomyces tetrasporus</name>
    <dbReference type="NCBI Taxonomy" id="54092"/>
    <lineage>
        <taxon>Eukaryota</taxon>
        <taxon>Fungi</taxon>
        <taxon>Dikarya</taxon>
        <taxon>Ascomycota</taxon>
        <taxon>Saccharomycotina</taxon>
        <taxon>Lipomycetes</taxon>
        <taxon>Lipomycetales</taxon>
        <taxon>Lipomycetaceae</taxon>
        <taxon>Lipomyces</taxon>
    </lineage>
</organism>
<evidence type="ECO:0000313" key="1">
    <source>
        <dbReference type="EMBL" id="KAJ8103465.1"/>
    </source>
</evidence>
<comment type="caution">
    <text evidence="1">The sequence shown here is derived from an EMBL/GenBank/DDBJ whole genome shotgun (WGS) entry which is preliminary data.</text>
</comment>
<proteinExistence type="predicted"/>
<dbReference type="Proteomes" id="UP001217417">
    <property type="component" value="Unassembled WGS sequence"/>
</dbReference>
<sequence length="123" mass="13745">MTRGVCRELGNNGRGELSKRFRPLFDETRNTLDDNANESAKMSDGGLAYFNPDIGSVNMVAEVGVSETYENLFADIPLDARVPLSHCLGLLRIRIFLVIGIIRIRYSQVPTAANNIRNFIRKS</sequence>
<dbReference type="GeneID" id="80880956"/>
<dbReference type="EMBL" id="JARPMG010000001">
    <property type="protein sequence ID" value="KAJ8103465.1"/>
    <property type="molecule type" value="Genomic_DNA"/>
</dbReference>
<accession>A0AAD7VWG6</accession>
<keyword evidence="2" id="KW-1185">Reference proteome</keyword>
<name>A0AAD7VWG6_9ASCO</name>